<reference evidence="1 3" key="1">
    <citation type="submission" date="2016-01" db="EMBL/GenBank/DDBJ databases">
        <authorList>
            <person name="Oliw E.H."/>
        </authorList>
    </citation>
    <scope>NUCLEOTIDE SEQUENCE [LARGE SCALE GENOMIC DNA]</scope>
    <source>
        <strain evidence="1 3">KA00635</strain>
    </source>
</reference>
<keyword evidence="4" id="KW-1185">Reference proteome</keyword>
<dbReference type="SUPFAM" id="SSF51735">
    <property type="entry name" value="NAD(P)-binding Rossmann-fold domains"/>
    <property type="match status" value="1"/>
</dbReference>
<dbReference type="Proteomes" id="UP000234775">
    <property type="component" value="Unassembled WGS sequence"/>
</dbReference>
<dbReference type="InterPro" id="IPR036291">
    <property type="entry name" value="NAD(P)-bd_dom_sf"/>
</dbReference>
<dbReference type="OrthoDB" id="9803333at2"/>
<protein>
    <submittedName>
        <fullName evidence="1">Uncharacterized protein</fullName>
    </submittedName>
</protein>
<comment type="caution">
    <text evidence="1">The sequence shown here is derived from an EMBL/GenBank/DDBJ whole genome shotgun (WGS) entry which is preliminary data.</text>
</comment>
<proteinExistence type="predicted"/>
<dbReference type="EMBL" id="PKGZ01000002">
    <property type="protein sequence ID" value="PKY91494.1"/>
    <property type="molecule type" value="Genomic_DNA"/>
</dbReference>
<dbReference type="Pfam" id="PF13561">
    <property type="entry name" value="adh_short_C2"/>
    <property type="match status" value="1"/>
</dbReference>
<reference evidence="2 4" key="2">
    <citation type="submission" date="2017-12" db="EMBL/GenBank/DDBJ databases">
        <title>Phylogenetic diversity of female urinary microbiome.</title>
        <authorList>
            <person name="Thomas-White K."/>
            <person name="Wolfe A.J."/>
        </authorList>
    </citation>
    <scope>NUCLEOTIDE SEQUENCE [LARGE SCALE GENOMIC DNA]</scope>
    <source>
        <strain evidence="2 4">UMB0844</strain>
    </source>
</reference>
<dbReference type="Gene3D" id="3.40.50.720">
    <property type="entry name" value="NAD(P)-binding Rossmann-like Domain"/>
    <property type="match status" value="1"/>
</dbReference>
<dbReference type="Proteomes" id="UP000070422">
    <property type="component" value="Unassembled WGS sequence"/>
</dbReference>
<organism evidence="1 3">
    <name type="scientific">Aerococcus christensenii</name>
    <dbReference type="NCBI Taxonomy" id="87541"/>
    <lineage>
        <taxon>Bacteria</taxon>
        <taxon>Bacillati</taxon>
        <taxon>Bacillota</taxon>
        <taxon>Bacilli</taxon>
        <taxon>Lactobacillales</taxon>
        <taxon>Aerococcaceae</taxon>
        <taxon>Aerococcus</taxon>
    </lineage>
</organism>
<evidence type="ECO:0000313" key="2">
    <source>
        <dbReference type="EMBL" id="PKY91494.1"/>
    </source>
</evidence>
<evidence type="ECO:0000313" key="4">
    <source>
        <dbReference type="Proteomes" id="UP000234775"/>
    </source>
</evidence>
<evidence type="ECO:0000313" key="1">
    <source>
        <dbReference type="EMBL" id="KXB36321.1"/>
    </source>
</evidence>
<accession>A0A133XZG4</accession>
<dbReference type="EMBL" id="LSCQ01000044">
    <property type="protein sequence ID" value="KXB36321.1"/>
    <property type="molecule type" value="Genomic_DNA"/>
</dbReference>
<dbReference type="RefSeq" id="WP_060936825.1">
    <property type="nucleotide sequence ID" value="NZ_JASOZP010000033.1"/>
</dbReference>
<name>A0A133XZG4_9LACT</name>
<sequence>MPPTLALIQGQLATLASQEQEALERHILGAQWMKQLIEPEEIGRLAVFLASESAEKITGEAFGITGGE</sequence>
<evidence type="ECO:0000313" key="3">
    <source>
        <dbReference type="Proteomes" id="UP000070422"/>
    </source>
</evidence>
<dbReference type="AlphaFoldDB" id="A0A133XZG4"/>
<gene>
    <name evidence="2" type="ORF">CYJ27_02115</name>
    <name evidence="1" type="ORF">HMPREF3187_00907</name>
</gene>
<dbReference type="InterPro" id="IPR002347">
    <property type="entry name" value="SDR_fam"/>
</dbReference>